<feature type="signal peptide" evidence="7">
    <location>
        <begin position="1"/>
        <end position="25"/>
    </location>
</feature>
<dbReference type="AlphaFoldDB" id="A0A345XYT9"/>
<evidence type="ECO:0000256" key="7">
    <source>
        <dbReference type="SAM" id="SignalP"/>
    </source>
</evidence>
<feature type="chain" id="PRO_5039208087" description="Subtilisin inhibitor domain-containing protein" evidence="7">
    <location>
        <begin position="26"/>
        <end position="145"/>
    </location>
</feature>
<evidence type="ECO:0000256" key="1">
    <source>
        <dbReference type="ARBA" id="ARBA00004613"/>
    </source>
</evidence>
<keyword evidence="4" id="KW-0646">Protease inhibitor</keyword>
<keyword evidence="7" id="KW-0732">Signal</keyword>
<sequence>MLRRTVTILAVAAALTGAAAAPATAVLPGGGVVPPAKADRLSVSVTDSADRAMDGSFTLACHPSGGDHPEAREACAAIDKAARKGTDVFAPVPKDAQCTMVYGGPVTARVTGTWRGKPVDARFSRANGCEINRWNALVPALPKAS</sequence>
<dbReference type="EMBL" id="CP031320">
    <property type="protein sequence ID" value="AXK36805.1"/>
    <property type="molecule type" value="Genomic_DNA"/>
</dbReference>
<gene>
    <name evidence="9" type="ORF">DVA86_33935</name>
</gene>
<feature type="domain" description="Subtilisin inhibitor" evidence="8">
    <location>
        <begin position="41"/>
        <end position="121"/>
    </location>
</feature>
<name>A0A345XYT9_9ACTN</name>
<dbReference type="KEGG" id="sarm:DVA86_33935"/>
<keyword evidence="3" id="KW-0964">Secreted</keyword>
<keyword evidence="5" id="KW-0722">Serine protease inhibitor</keyword>
<dbReference type="InterPro" id="IPR036819">
    <property type="entry name" value="Subtilisin_inhibitor-like_sf"/>
</dbReference>
<keyword evidence="10" id="KW-1185">Reference proteome</keyword>
<dbReference type="GO" id="GO:0004867">
    <property type="term" value="F:serine-type endopeptidase inhibitor activity"/>
    <property type="evidence" value="ECO:0007669"/>
    <property type="project" value="UniProtKB-KW"/>
</dbReference>
<evidence type="ECO:0000256" key="2">
    <source>
        <dbReference type="ARBA" id="ARBA00010472"/>
    </source>
</evidence>
<dbReference type="Pfam" id="PF00720">
    <property type="entry name" value="SSI"/>
    <property type="match status" value="1"/>
</dbReference>
<dbReference type="SUPFAM" id="SSF55399">
    <property type="entry name" value="Subtilisin inhibitor"/>
    <property type="match status" value="1"/>
</dbReference>
<dbReference type="RefSeq" id="WP_208883987.1">
    <property type="nucleotide sequence ID" value="NZ_CP031320.1"/>
</dbReference>
<evidence type="ECO:0000313" key="9">
    <source>
        <dbReference type="EMBL" id="AXK36805.1"/>
    </source>
</evidence>
<dbReference type="InterPro" id="IPR023549">
    <property type="entry name" value="Subtilisin_inhibitor"/>
</dbReference>
<evidence type="ECO:0000256" key="3">
    <source>
        <dbReference type="ARBA" id="ARBA00022525"/>
    </source>
</evidence>
<dbReference type="Gene3D" id="3.30.350.10">
    <property type="entry name" value="Subtilisin inhibitor-like"/>
    <property type="match status" value="1"/>
</dbReference>
<keyword evidence="6" id="KW-1015">Disulfide bond</keyword>
<evidence type="ECO:0000256" key="6">
    <source>
        <dbReference type="ARBA" id="ARBA00023157"/>
    </source>
</evidence>
<evidence type="ECO:0000256" key="5">
    <source>
        <dbReference type="ARBA" id="ARBA00022900"/>
    </source>
</evidence>
<comment type="subcellular location">
    <subcellularLocation>
        <location evidence="1">Secreted</location>
    </subcellularLocation>
</comment>
<accession>A0A345XYT9</accession>
<protein>
    <recommendedName>
        <fullName evidence="8">Subtilisin inhibitor domain-containing protein</fullName>
    </recommendedName>
</protein>
<organism evidence="9 10">
    <name type="scientific">Streptomyces armeniacus</name>
    <dbReference type="NCBI Taxonomy" id="83291"/>
    <lineage>
        <taxon>Bacteria</taxon>
        <taxon>Bacillati</taxon>
        <taxon>Actinomycetota</taxon>
        <taxon>Actinomycetes</taxon>
        <taxon>Kitasatosporales</taxon>
        <taxon>Streptomycetaceae</taxon>
        <taxon>Streptomyces</taxon>
    </lineage>
</organism>
<evidence type="ECO:0000259" key="8">
    <source>
        <dbReference type="Pfam" id="PF00720"/>
    </source>
</evidence>
<dbReference type="GO" id="GO:0005576">
    <property type="term" value="C:extracellular region"/>
    <property type="evidence" value="ECO:0007669"/>
    <property type="project" value="UniProtKB-SubCell"/>
</dbReference>
<evidence type="ECO:0000313" key="10">
    <source>
        <dbReference type="Proteomes" id="UP000254425"/>
    </source>
</evidence>
<dbReference type="Proteomes" id="UP000254425">
    <property type="component" value="Chromosome"/>
</dbReference>
<reference evidence="9 10" key="1">
    <citation type="submission" date="2018-07" db="EMBL/GenBank/DDBJ databases">
        <title>Draft genome of the type strain Streptomyces armeniacus ATCC 15676.</title>
        <authorList>
            <person name="Labana P."/>
            <person name="Gosse J.T."/>
            <person name="Boddy C.N."/>
        </authorList>
    </citation>
    <scope>NUCLEOTIDE SEQUENCE [LARGE SCALE GENOMIC DNA]</scope>
    <source>
        <strain evidence="9 10">ATCC 15676</strain>
    </source>
</reference>
<evidence type="ECO:0000256" key="4">
    <source>
        <dbReference type="ARBA" id="ARBA00022690"/>
    </source>
</evidence>
<comment type="similarity">
    <text evidence="2">Belongs to the protease inhibitor I16 (SSI) family.</text>
</comment>
<proteinExistence type="inferred from homology"/>